<gene>
    <name evidence="2" type="ORF">Natoc_0992</name>
</gene>
<dbReference type="EMBL" id="CP003929">
    <property type="protein sequence ID" value="AGB36840.1"/>
    <property type="molecule type" value="Genomic_DNA"/>
</dbReference>
<feature type="region of interest" description="Disordered" evidence="1">
    <location>
        <begin position="1"/>
        <end position="34"/>
    </location>
</feature>
<dbReference type="AlphaFoldDB" id="L0JX26"/>
<accession>L0JX26</accession>
<reference evidence="2 3" key="1">
    <citation type="submission" date="2012-11" db="EMBL/GenBank/DDBJ databases">
        <title>FINISHED of Natronococcus occultus SP4, DSM 3396.</title>
        <authorList>
            <consortium name="DOE Joint Genome Institute"/>
            <person name="Eisen J."/>
            <person name="Huntemann M."/>
            <person name="Wei C.-L."/>
            <person name="Han J."/>
            <person name="Detter J.C."/>
            <person name="Han C."/>
            <person name="Tapia R."/>
            <person name="Chen A."/>
            <person name="Kyrpides N."/>
            <person name="Mavromatis K."/>
            <person name="Markowitz V."/>
            <person name="Szeto E."/>
            <person name="Ivanova N."/>
            <person name="Mikhailova N."/>
            <person name="Ovchinnikova G."/>
            <person name="Pagani I."/>
            <person name="Pati A."/>
            <person name="Goodwin L."/>
            <person name="Nordberg H.P."/>
            <person name="Cantor M.N."/>
            <person name="Hua S.X."/>
            <person name="Woyke T."/>
            <person name="Eisen J."/>
            <person name="Klenk H.-P."/>
            <person name="Klenk H.-P."/>
        </authorList>
    </citation>
    <scope>NUCLEOTIDE SEQUENCE [LARGE SCALE GENOMIC DNA]</scope>
    <source>
        <strain evidence="2 3">SP4</strain>
    </source>
</reference>
<evidence type="ECO:0000313" key="3">
    <source>
        <dbReference type="Proteomes" id="UP000010878"/>
    </source>
</evidence>
<sequence>MSGNHECPIREDTFDSRDDLEEHSLQEHRKELGY</sequence>
<evidence type="ECO:0000256" key="1">
    <source>
        <dbReference type="SAM" id="MobiDB-lite"/>
    </source>
</evidence>
<dbReference type="Proteomes" id="UP000010878">
    <property type="component" value="Chromosome"/>
</dbReference>
<organism evidence="2 3">
    <name type="scientific">Natronococcus occultus SP4</name>
    <dbReference type="NCBI Taxonomy" id="694430"/>
    <lineage>
        <taxon>Archaea</taxon>
        <taxon>Methanobacteriati</taxon>
        <taxon>Methanobacteriota</taxon>
        <taxon>Stenosarchaea group</taxon>
        <taxon>Halobacteria</taxon>
        <taxon>Halobacteriales</taxon>
        <taxon>Natrialbaceae</taxon>
        <taxon>Natronococcus</taxon>
    </lineage>
</organism>
<name>L0JX26_9EURY</name>
<dbReference type="KEGG" id="nou:Natoc_0992"/>
<dbReference type="HOGENOM" id="CLU_3371392_0_0_2"/>
<feature type="compositionally biased region" description="Basic and acidic residues" evidence="1">
    <location>
        <begin position="7"/>
        <end position="34"/>
    </location>
</feature>
<proteinExistence type="predicted"/>
<keyword evidence="3" id="KW-1185">Reference proteome</keyword>
<evidence type="ECO:0000313" key="2">
    <source>
        <dbReference type="EMBL" id="AGB36840.1"/>
    </source>
</evidence>
<evidence type="ECO:0008006" key="4">
    <source>
        <dbReference type="Google" id="ProtNLM"/>
    </source>
</evidence>
<protein>
    <recommendedName>
        <fullName evidence="4">C2H2-type domain-containing protein</fullName>
    </recommendedName>
</protein>